<keyword evidence="2" id="KW-0238">DNA-binding</keyword>
<dbReference type="PROSITE" id="PS50995">
    <property type="entry name" value="HTH_MARR_2"/>
    <property type="match status" value="1"/>
</dbReference>
<keyword evidence="6" id="KW-1185">Reference proteome</keyword>
<dbReference type="GO" id="GO:0003700">
    <property type="term" value="F:DNA-binding transcription factor activity"/>
    <property type="evidence" value="ECO:0007669"/>
    <property type="project" value="InterPro"/>
</dbReference>
<dbReference type="EMBL" id="NKXO01000041">
    <property type="protein sequence ID" value="PKQ66873.1"/>
    <property type="molecule type" value="Genomic_DNA"/>
</dbReference>
<feature type="domain" description="HTH marR-type" evidence="4">
    <location>
        <begin position="1"/>
        <end position="137"/>
    </location>
</feature>
<evidence type="ECO:0000313" key="6">
    <source>
        <dbReference type="Proteomes" id="UP000233387"/>
    </source>
</evidence>
<dbReference type="PANTHER" id="PTHR42756">
    <property type="entry name" value="TRANSCRIPTIONAL REGULATOR, MARR"/>
    <property type="match status" value="1"/>
</dbReference>
<dbReference type="InterPro" id="IPR036388">
    <property type="entry name" value="WH-like_DNA-bd_sf"/>
</dbReference>
<reference evidence="5 6" key="1">
    <citation type="submission" date="2017-06" db="EMBL/GenBank/DDBJ databases">
        <title>Raineya orbicola gen. nov., sp. nov. a slightly thermophilic bacterium of the phylum Bacteroidetes and the description of Raineyaceae fam. nov.</title>
        <authorList>
            <person name="Albuquerque L."/>
            <person name="Polonia A.R.M."/>
            <person name="Barroso C."/>
            <person name="Froufe H.J.C."/>
            <person name="Lage O."/>
            <person name="Lobo-Da-Cunha A."/>
            <person name="Egas C."/>
            <person name="Da Costa M.S."/>
        </authorList>
    </citation>
    <scope>NUCLEOTIDE SEQUENCE [LARGE SCALE GENOMIC DNA]</scope>
    <source>
        <strain evidence="5 6">SPSPC-11</strain>
    </source>
</reference>
<dbReference type="RefSeq" id="WP_101359524.1">
    <property type="nucleotide sequence ID" value="NZ_NKXO01000041.1"/>
</dbReference>
<evidence type="ECO:0000259" key="4">
    <source>
        <dbReference type="PROSITE" id="PS50995"/>
    </source>
</evidence>
<dbReference type="Gene3D" id="1.10.10.10">
    <property type="entry name" value="Winged helix-like DNA-binding domain superfamily/Winged helix DNA-binding domain"/>
    <property type="match status" value="1"/>
</dbReference>
<organism evidence="5 6">
    <name type="scientific">Raineya orbicola</name>
    <dbReference type="NCBI Taxonomy" id="2016530"/>
    <lineage>
        <taxon>Bacteria</taxon>
        <taxon>Pseudomonadati</taxon>
        <taxon>Bacteroidota</taxon>
        <taxon>Cytophagia</taxon>
        <taxon>Cytophagales</taxon>
        <taxon>Raineyaceae</taxon>
        <taxon>Raineya</taxon>
    </lineage>
</organism>
<dbReference type="OrthoDB" id="5327581at2"/>
<evidence type="ECO:0000256" key="3">
    <source>
        <dbReference type="ARBA" id="ARBA00023163"/>
    </source>
</evidence>
<dbReference type="InterPro" id="IPR000835">
    <property type="entry name" value="HTH_MarR-typ"/>
</dbReference>
<dbReference type="InterPro" id="IPR036390">
    <property type="entry name" value="WH_DNA-bd_sf"/>
</dbReference>
<keyword evidence="1" id="KW-0805">Transcription regulation</keyword>
<evidence type="ECO:0000256" key="2">
    <source>
        <dbReference type="ARBA" id="ARBA00023125"/>
    </source>
</evidence>
<dbReference type="SMART" id="SM00347">
    <property type="entry name" value="HTH_MARR"/>
    <property type="match status" value="1"/>
</dbReference>
<protein>
    <submittedName>
        <fullName evidence="5">Transcriptional regulator</fullName>
    </submittedName>
</protein>
<dbReference type="Proteomes" id="UP000233387">
    <property type="component" value="Unassembled WGS sequence"/>
</dbReference>
<gene>
    <name evidence="5" type="ORF">Rain11_2261</name>
</gene>
<keyword evidence="3" id="KW-0804">Transcription</keyword>
<dbReference type="SUPFAM" id="SSF46785">
    <property type="entry name" value="Winged helix' DNA-binding domain"/>
    <property type="match status" value="1"/>
</dbReference>
<name>A0A2N3I9G4_9BACT</name>
<dbReference type="GO" id="GO:0003677">
    <property type="term" value="F:DNA binding"/>
    <property type="evidence" value="ECO:0007669"/>
    <property type="project" value="UniProtKB-KW"/>
</dbReference>
<accession>A0A2N3I9G4</accession>
<dbReference type="PANTHER" id="PTHR42756:SF1">
    <property type="entry name" value="TRANSCRIPTIONAL REPRESSOR OF EMRAB OPERON"/>
    <property type="match status" value="1"/>
</dbReference>
<dbReference type="Pfam" id="PF01047">
    <property type="entry name" value="MarR"/>
    <property type="match status" value="1"/>
</dbReference>
<evidence type="ECO:0000256" key="1">
    <source>
        <dbReference type="ARBA" id="ARBA00023015"/>
    </source>
</evidence>
<sequence length="155" mass="18511">MNLQWEAIGLYFHLLDKSYHKLLSYDLDFTGLERYFFILWAIAKAENPLSQQNLADLLKVDKATIVRIIDDLEDKGYIKRFLNEKDKRAYTLALGKKGERYIQDIQEGIRNLNEELLFNFSPREKEIFLELLHKAYQNLSQEPQSDFFLKFIDRK</sequence>
<dbReference type="AlphaFoldDB" id="A0A2N3I9G4"/>
<comment type="caution">
    <text evidence="5">The sequence shown here is derived from an EMBL/GenBank/DDBJ whole genome shotgun (WGS) entry which is preliminary data.</text>
</comment>
<dbReference type="PRINTS" id="PR00598">
    <property type="entry name" value="HTHMARR"/>
</dbReference>
<proteinExistence type="predicted"/>
<evidence type="ECO:0000313" key="5">
    <source>
        <dbReference type="EMBL" id="PKQ66873.1"/>
    </source>
</evidence>